<gene>
    <name evidence="3" type="ORF">QSV35_12310</name>
</gene>
<proteinExistence type="inferred from homology"/>
<evidence type="ECO:0000313" key="3">
    <source>
        <dbReference type="EMBL" id="MDL9980116.1"/>
    </source>
</evidence>
<dbReference type="EMBL" id="JASXSZ010000003">
    <property type="protein sequence ID" value="MDL9980116.1"/>
    <property type="molecule type" value="Genomic_DNA"/>
</dbReference>
<dbReference type="InterPro" id="IPR011008">
    <property type="entry name" value="Dimeric_a/b-barrel"/>
</dbReference>
<organism evidence="3 4">
    <name type="scientific">Microbacterium candidum</name>
    <dbReference type="NCBI Taxonomy" id="3041922"/>
    <lineage>
        <taxon>Bacteria</taxon>
        <taxon>Bacillati</taxon>
        <taxon>Actinomycetota</taxon>
        <taxon>Actinomycetes</taxon>
        <taxon>Micrococcales</taxon>
        <taxon>Microbacteriaceae</taxon>
        <taxon>Microbacterium</taxon>
    </lineage>
</organism>
<dbReference type="Pfam" id="PF03795">
    <property type="entry name" value="YCII"/>
    <property type="match status" value="1"/>
</dbReference>
<feature type="domain" description="YCII-related" evidence="2">
    <location>
        <begin position="19"/>
        <end position="105"/>
    </location>
</feature>
<evidence type="ECO:0000256" key="1">
    <source>
        <dbReference type="ARBA" id="ARBA00007689"/>
    </source>
</evidence>
<evidence type="ECO:0000313" key="4">
    <source>
        <dbReference type="Proteomes" id="UP001235064"/>
    </source>
</evidence>
<comment type="caution">
    <text evidence="3">The sequence shown here is derived from an EMBL/GenBank/DDBJ whole genome shotgun (WGS) entry which is preliminary data.</text>
</comment>
<evidence type="ECO:0000259" key="2">
    <source>
        <dbReference type="Pfam" id="PF03795"/>
    </source>
</evidence>
<dbReference type="SUPFAM" id="SSF54909">
    <property type="entry name" value="Dimeric alpha+beta barrel"/>
    <property type="match status" value="1"/>
</dbReference>
<accession>A0ABT7N0D1</accession>
<dbReference type="RefSeq" id="WP_286289047.1">
    <property type="nucleotide sequence ID" value="NZ_JASXSZ010000003.1"/>
</dbReference>
<reference evidence="3 4" key="1">
    <citation type="submission" date="2023-06" db="EMBL/GenBank/DDBJ databases">
        <title>Microbacterium sp. nov., isolated from a waste landfill.</title>
        <authorList>
            <person name="Wen W."/>
        </authorList>
    </citation>
    <scope>NUCLEOTIDE SEQUENCE [LARGE SCALE GENOMIC DNA]</scope>
    <source>
        <strain evidence="3 4">ASV49</strain>
    </source>
</reference>
<dbReference type="Gene3D" id="3.30.70.1060">
    <property type="entry name" value="Dimeric alpha+beta barrel"/>
    <property type="match status" value="1"/>
</dbReference>
<comment type="similarity">
    <text evidence="1">Belongs to the YciI family.</text>
</comment>
<keyword evidence="4" id="KW-1185">Reference proteome</keyword>
<name>A0ABT7N0D1_9MICO</name>
<dbReference type="Proteomes" id="UP001235064">
    <property type="component" value="Unassembled WGS sequence"/>
</dbReference>
<protein>
    <submittedName>
        <fullName evidence="3">YciI family protein</fullName>
    </submittedName>
</protein>
<dbReference type="InterPro" id="IPR005545">
    <property type="entry name" value="YCII"/>
</dbReference>
<sequence length="131" mass="13988">MSAEYLIVINEPEWDPSVLSPEQIEMDLAGHKAFQAAVAAAGQRILAAAPLRPQSEATRITPAESGFVFTDGPFSEVREVVTGFYTFTADSVAQARELAALVPTGGWLDLYPIAEIPTSAEELPLVVDAAQ</sequence>